<organism evidence="1 2">
    <name type="scientific">Subtercola frigoramans</name>
    <dbReference type="NCBI Taxonomy" id="120298"/>
    <lineage>
        <taxon>Bacteria</taxon>
        <taxon>Bacillati</taxon>
        <taxon>Actinomycetota</taxon>
        <taxon>Actinomycetes</taxon>
        <taxon>Micrococcales</taxon>
        <taxon>Microbacteriaceae</taxon>
        <taxon>Subtercola</taxon>
    </lineage>
</organism>
<dbReference type="EMBL" id="JAFBBU010000001">
    <property type="protein sequence ID" value="MBM7473133.1"/>
    <property type="molecule type" value="Genomic_DNA"/>
</dbReference>
<dbReference type="RefSeq" id="WP_205110356.1">
    <property type="nucleotide sequence ID" value="NZ_BAAAHT010000010.1"/>
</dbReference>
<proteinExistence type="predicted"/>
<name>A0ABS2L7Q6_9MICO</name>
<comment type="caution">
    <text evidence="1">The sequence shown here is derived from an EMBL/GenBank/DDBJ whole genome shotgun (WGS) entry which is preliminary data.</text>
</comment>
<accession>A0ABS2L7Q6</accession>
<reference evidence="1 2" key="1">
    <citation type="submission" date="2021-01" db="EMBL/GenBank/DDBJ databases">
        <title>Sequencing the genomes of 1000 actinobacteria strains.</title>
        <authorList>
            <person name="Klenk H.-P."/>
        </authorList>
    </citation>
    <scope>NUCLEOTIDE SEQUENCE [LARGE SCALE GENOMIC DNA]</scope>
    <source>
        <strain evidence="1 2">DSM 13057</strain>
    </source>
</reference>
<protein>
    <submittedName>
        <fullName evidence="1">Uncharacterized protein</fullName>
    </submittedName>
</protein>
<dbReference type="Proteomes" id="UP000776164">
    <property type="component" value="Unassembled WGS sequence"/>
</dbReference>
<evidence type="ECO:0000313" key="2">
    <source>
        <dbReference type="Proteomes" id="UP000776164"/>
    </source>
</evidence>
<gene>
    <name evidence="1" type="ORF">JOE66_002767</name>
</gene>
<evidence type="ECO:0000313" key="1">
    <source>
        <dbReference type="EMBL" id="MBM7473133.1"/>
    </source>
</evidence>
<keyword evidence="2" id="KW-1185">Reference proteome</keyword>
<sequence>MSAMPSGTFALPPVDDLQTLAFELRKDHFELIDGLFPLEVVAHVMAAIIALEAIVQILRAQGWPEESASESKA</sequence>